<proteinExistence type="predicted"/>
<comment type="caution">
    <text evidence="1">The sequence shown here is derived from an EMBL/GenBank/DDBJ whole genome shotgun (WGS) entry which is preliminary data.</text>
</comment>
<protein>
    <submittedName>
        <fullName evidence="1">Uncharacterized protein</fullName>
    </submittedName>
</protein>
<dbReference type="KEGG" id="loi:92357899"/>
<reference evidence="2" key="1">
    <citation type="journal article" date="2021" name="Microbiol. Resour. Announc.">
        <title>LGAAP: Leishmaniinae Genome Assembly and Annotation Pipeline.</title>
        <authorList>
            <person name="Almutairi H."/>
            <person name="Urbaniak M.D."/>
            <person name="Bates M.D."/>
            <person name="Jariyapan N."/>
            <person name="Kwakye-Nuako G."/>
            <person name="Thomaz-Soccol V."/>
            <person name="Al-Salem W.S."/>
            <person name="Dillon R.J."/>
            <person name="Bates P.A."/>
            <person name="Gatherer D."/>
        </authorList>
    </citation>
    <scope>NUCLEOTIDE SEQUENCE [LARGE SCALE GENOMIC DNA]</scope>
</reference>
<dbReference type="EMBL" id="JAFHLR010000030">
    <property type="protein sequence ID" value="KAG5472606.1"/>
    <property type="molecule type" value="Genomic_DNA"/>
</dbReference>
<dbReference type="RefSeq" id="XP_067061002.1">
    <property type="nucleotide sequence ID" value="XM_067203965.1"/>
</dbReference>
<organism evidence="1 2">
    <name type="scientific">Leishmania orientalis</name>
    <dbReference type="NCBI Taxonomy" id="2249476"/>
    <lineage>
        <taxon>Eukaryota</taxon>
        <taxon>Discoba</taxon>
        <taxon>Euglenozoa</taxon>
        <taxon>Kinetoplastea</taxon>
        <taxon>Metakinetoplastina</taxon>
        <taxon>Trypanosomatida</taxon>
        <taxon>Trypanosomatidae</taxon>
        <taxon>Leishmaniinae</taxon>
        <taxon>Leishmania</taxon>
    </lineage>
</organism>
<sequence length="105" mass="11735">MERIVRRAARTAPSHHSLQITRERAALPCASLSYAGTWDGPHQMDPRHPLQRIPAGHRSLSLPSGTRARGLVLDSKRAGLALRRSVHRTSSLDLPRVKESHCHLR</sequence>
<reference evidence="2" key="2">
    <citation type="journal article" date="2021" name="Sci. Data">
        <title>Chromosome-scale genome sequencing, assembly and annotation of six genomes from subfamily Leishmaniinae.</title>
        <authorList>
            <person name="Almutairi H."/>
            <person name="Urbaniak M.D."/>
            <person name="Bates M.D."/>
            <person name="Jariyapan N."/>
            <person name="Kwakye-Nuako G."/>
            <person name="Thomaz Soccol V."/>
            <person name="Al-Salem W.S."/>
            <person name="Dillon R.J."/>
            <person name="Bates P.A."/>
            <person name="Gatherer D."/>
        </authorList>
    </citation>
    <scope>NUCLEOTIDE SEQUENCE [LARGE SCALE GENOMIC DNA]</scope>
</reference>
<dbReference type="Proteomes" id="UP000674143">
    <property type="component" value="Unassembled WGS sequence"/>
</dbReference>
<dbReference type="GeneID" id="92357899"/>
<gene>
    <name evidence="1" type="ORF">LSCM4_01926</name>
</gene>
<keyword evidence="2" id="KW-1185">Reference proteome</keyword>
<name>A0A836GCU9_9TRYP</name>
<dbReference type="AlphaFoldDB" id="A0A836GCU9"/>
<accession>A0A836GCU9</accession>
<evidence type="ECO:0000313" key="2">
    <source>
        <dbReference type="Proteomes" id="UP000674143"/>
    </source>
</evidence>
<evidence type="ECO:0000313" key="1">
    <source>
        <dbReference type="EMBL" id="KAG5472606.1"/>
    </source>
</evidence>